<organism evidence="2 3">
    <name type="scientific">Vicia faba</name>
    <name type="common">Broad bean</name>
    <name type="synonym">Faba vulgaris</name>
    <dbReference type="NCBI Taxonomy" id="3906"/>
    <lineage>
        <taxon>Eukaryota</taxon>
        <taxon>Viridiplantae</taxon>
        <taxon>Streptophyta</taxon>
        <taxon>Embryophyta</taxon>
        <taxon>Tracheophyta</taxon>
        <taxon>Spermatophyta</taxon>
        <taxon>Magnoliopsida</taxon>
        <taxon>eudicotyledons</taxon>
        <taxon>Gunneridae</taxon>
        <taxon>Pentapetalae</taxon>
        <taxon>rosids</taxon>
        <taxon>fabids</taxon>
        <taxon>Fabales</taxon>
        <taxon>Fabaceae</taxon>
        <taxon>Papilionoideae</taxon>
        <taxon>50 kb inversion clade</taxon>
        <taxon>NPAAA clade</taxon>
        <taxon>Hologalegina</taxon>
        <taxon>IRL clade</taxon>
        <taxon>Fabeae</taxon>
        <taxon>Vicia</taxon>
    </lineage>
</organism>
<sequence>MMKSNELIKGKVGLSIVIFLMLSVSIFGIQFLFTKVVVGGWWVSLVVRTMSGILCVVLLPNMFLFGLVIQTVLYFVCKSYHHQSIDKSVLSEHLEVYHGEYEPLKDKDVQLENYHV</sequence>
<gene>
    <name evidence="2" type="ORF">VFH_II129200</name>
</gene>
<feature type="transmembrane region" description="Helical" evidence="1">
    <location>
        <begin position="45"/>
        <end position="77"/>
    </location>
</feature>
<name>A0AAV0ZN60_VICFA</name>
<keyword evidence="1" id="KW-0472">Membrane</keyword>
<keyword evidence="3" id="KW-1185">Reference proteome</keyword>
<feature type="transmembrane region" description="Helical" evidence="1">
    <location>
        <begin position="12"/>
        <end position="33"/>
    </location>
</feature>
<dbReference type="Proteomes" id="UP001157006">
    <property type="component" value="Chromosome 2"/>
</dbReference>
<dbReference type="PANTHER" id="PTHR33133:SF51">
    <property type="entry name" value="THH1_TOM1_TOM3 DOMAIN-CONTAINING PROTEIN"/>
    <property type="match status" value="1"/>
</dbReference>
<dbReference type="AlphaFoldDB" id="A0AAV0ZN60"/>
<dbReference type="PANTHER" id="PTHR33133">
    <property type="entry name" value="OS08G0107100 PROTEIN-RELATED"/>
    <property type="match status" value="1"/>
</dbReference>
<evidence type="ECO:0000256" key="1">
    <source>
        <dbReference type="SAM" id="Phobius"/>
    </source>
</evidence>
<evidence type="ECO:0000313" key="3">
    <source>
        <dbReference type="Proteomes" id="UP001157006"/>
    </source>
</evidence>
<keyword evidence="1" id="KW-1133">Transmembrane helix</keyword>
<evidence type="ECO:0000313" key="2">
    <source>
        <dbReference type="EMBL" id="CAI8598468.1"/>
    </source>
</evidence>
<dbReference type="EMBL" id="OX451737">
    <property type="protein sequence ID" value="CAI8598468.1"/>
    <property type="molecule type" value="Genomic_DNA"/>
</dbReference>
<keyword evidence="1" id="KW-0812">Transmembrane</keyword>
<proteinExistence type="predicted"/>
<accession>A0AAV0ZN60</accession>
<protein>
    <submittedName>
        <fullName evidence="2">Uncharacterized protein</fullName>
    </submittedName>
</protein>
<reference evidence="2 3" key="1">
    <citation type="submission" date="2023-01" db="EMBL/GenBank/DDBJ databases">
        <authorList>
            <person name="Kreplak J."/>
        </authorList>
    </citation>
    <scope>NUCLEOTIDE SEQUENCE [LARGE SCALE GENOMIC DNA]</scope>
</reference>